<organism evidence="7 9">
    <name type="scientific">Pseudomonas trivialis</name>
    <dbReference type="NCBI Taxonomy" id="200450"/>
    <lineage>
        <taxon>Bacteria</taxon>
        <taxon>Pseudomonadati</taxon>
        <taxon>Pseudomonadota</taxon>
        <taxon>Gammaproteobacteria</taxon>
        <taxon>Pseudomonadales</taxon>
        <taxon>Pseudomonadaceae</taxon>
        <taxon>Pseudomonas</taxon>
    </lineage>
</organism>
<reference evidence="7 9" key="1">
    <citation type="submission" date="2015-02" db="EMBL/GenBank/DDBJ databases">
        <title>Two Pseudomonas sp. nov. isolated from raw milk.</title>
        <authorList>
            <person name="Wenning M."/>
            <person name="von Neubeck M."/>
            <person name="Huptas C."/>
            <person name="Scherer S."/>
        </authorList>
    </citation>
    <scope>NUCLEOTIDE SEQUENCE [LARGE SCALE GENOMIC DNA]</scope>
    <source>
        <strain evidence="7 9">DSM 14937</strain>
    </source>
</reference>
<dbReference type="Pfam" id="PF00990">
    <property type="entry name" value="GGDEF"/>
    <property type="match status" value="1"/>
</dbReference>
<dbReference type="PANTHER" id="PTHR45138:SF9">
    <property type="entry name" value="DIGUANYLATE CYCLASE DGCM-RELATED"/>
    <property type="match status" value="1"/>
</dbReference>
<dbReference type="EMBL" id="LT629760">
    <property type="protein sequence ID" value="SDS79196.1"/>
    <property type="molecule type" value="Genomic_DNA"/>
</dbReference>
<evidence type="ECO:0000256" key="3">
    <source>
        <dbReference type="ARBA" id="ARBA00012528"/>
    </source>
</evidence>
<evidence type="ECO:0000313" key="10">
    <source>
        <dbReference type="Proteomes" id="UP000183126"/>
    </source>
</evidence>
<proteinExistence type="predicted"/>
<feature type="transmembrane region" description="Helical" evidence="5">
    <location>
        <begin position="133"/>
        <end position="151"/>
    </location>
</feature>
<dbReference type="GO" id="GO:1902201">
    <property type="term" value="P:negative regulation of bacterial-type flagellum-dependent cell motility"/>
    <property type="evidence" value="ECO:0007669"/>
    <property type="project" value="TreeGrafter"/>
</dbReference>
<feature type="transmembrane region" description="Helical" evidence="5">
    <location>
        <begin position="108"/>
        <end position="127"/>
    </location>
</feature>
<dbReference type="InterPro" id="IPR043128">
    <property type="entry name" value="Rev_trsase/Diguanyl_cyclase"/>
</dbReference>
<feature type="transmembrane region" description="Helical" evidence="5">
    <location>
        <begin position="68"/>
        <end position="87"/>
    </location>
</feature>
<gene>
    <name evidence="8" type="ORF">SAMN04490205_3658</name>
    <name evidence="7" type="ORF">TU79_16250</name>
</gene>
<comment type="subcellular location">
    <subcellularLocation>
        <location evidence="2">Cell inner membrane</location>
    </subcellularLocation>
</comment>
<protein>
    <recommendedName>
        <fullName evidence="3">diguanylate cyclase</fullName>
        <ecNumber evidence="3">2.7.7.65</ecNumber>
    </recommendedName>
</protein>
<feature type="transmembrane region" description="Helical" evidence="5">
    <location>
        <begin position="182"/>
        <end position="200"/>
    </location>
</feature>
<feature type="transmembrane region" description="Helical" evidence="5">
    <location>
        <begin position="44"/>
        <end position="62"/>
    </location>
</feature>
<evidence type="ECO:0000256" key="2">
    <source>
        <dbReference type="ARBA" id="ARBA00004533"/>
    </source>
</evidence>
<dbReference type="CDD" id="cd01949">
    <property type="entry name" value="GGDEF"/>
    <property type="match status" value="1"/>
</dbReference>
<evidence type="ECO:0000313" key="8">
    <source>
        <dbReference type="EMBL" id="SDS79196.1"/>
    </source>
</evidence>
<dbReference type="EMBL" id="JYLK01000010">
    <property type="protein sequence ID" value="KRP59353.1"/>
    <property type="molecule type" value="Genomic_DNA"/>
</dbReference>
<reference evidence="8 10" key="2">
    <citation type="submission" date="2016-10" db="EMBL/GenBank/DDBJ databases">
        <authorList>
            <person name="Varghese N."/>
            <person name="Submissions S."/>
        </authorList>
    </citation>
    <scope>NUCLEOTIDE SEQUENCE [LARGE SCALE GENOMIC DNA]</scope>
    <source>
        <strain evidence="8 10">BS3111</strain>
    </source>
</reference>
<feature type="transmembrane region" description="Helical" evidence="5">
    <location>
        <begin position="158"/>
        <end position="176"/>
    </location>
</feature>
<dbReference type="InterPro" id="IPR029787">
    <property type="entry name" value="Nucleotide_cyclase"/>
</dbReference>
<dbReference type="SMART" id="SM00267">
    <property type="entry name" value="GGDEF"/>
    <property type="match status" value="1"/>
</dbReference>
<evidence type="ECO:0000256" key="4">
    <source>
        <dbReference type="ARBA" id="ARBA00034247"/>
    </source>
</evidence>
<dbReference type="PATRIC" id="fig|200450.4.peg.159"/>
<evidence type="ECO:0000256" key="5">
    <source>
        <dbReference type="SAM" id="Phobius"/>
    </source>
</evidence>
<evidence type="ECO:0000313" key="7">
    <source>
        <dbReference type="EMBL" id="KRP59353.1"/>
    </source>
</evidence>
<dbReference type="InterPro" id="IPR050469">
    <property type="entry name" value="Diguanylate_Cyclase"/>
</dbReference>
<dbReference type="PROSITE" id="PS50887">
    <property type="entry name" value="GGDEF"/>
    <property type="match status" value="1"/>
</dbReference>
<sequence length="388" mass="43267">MAPLSWQAERAAFMNGLGRGQDQDGFIEEQVRTDRLHQLFRQSFSAIFGSYLAAVMLCWLCWDRFDHGVMLVWLVVLALTSLLRVKMFTDWFRCPNSERTPQRWERRYWITLILSAAVWGTGAFALMPTDDRLSQVLVMLFTVGMSVSAVSSYSAYRSMTLVSMGLVLLPCSFWLLAQPSPMQVGVAIAVLVFSSFVVSATRKLSDALEKAFRLTRQMERAHSISTRAAQTDELTGLMNRRAFFEHAHVLYAQCRHQQQPLCALMMDMDHFKAINDTYGHQAGDQVLRQIGGVISTSFRQADVYGRLGGEEFAVLLPNTSLETARAIAEQLVKAVAGLASEPVHGLTASLGLASTQARDLDLHDLMNTADKALYRAKAMGRNQVAVAD</sequence>
<dbReference type="NCBIfam" id="TIGR00254">
    <property type="entry name" value="GGDEF"/>
    <property type="match status" value="1"/>
</dbReference>
<dbReference type="Gene3D" id="3.30.70.270">
    <property type="match status" value="1"/>
</dbReference>
<feature type="domain" description="GGDEF" evidence="6">
    <location>
        <begin position="259"/>
        <end position="388"/>
    </location>
</feature>
<keyword evidence="5" id="KW-0472">Membrane</keyword>
<dbReference type="EC" id="2.7.7.65" evidence="3"/>
<dbReference type="Proteomes" id="UP000183126">
    <property type="component" value="Chromosome I"/>
</dbReference>
<dbReference type="InterPro" id="IPR000160">
    <property type="entry name" value="GGDEF_dom"/>
</dbReference>
<dbReference type="PANTHER" id="PTHR45138">
    <property type="entry name" value="REGULATORY COMPONENTS OF SENSORY TRANSDUCTION SYSTEM"/>
    <property type="match status" value="1"/>
</dbReference>
<evidence type="ECO:0000313" key="9">
    <source>
        <dbReference type="Proteomes" id="UP000052019"/>
    </source>
</evidence>
<keyword evidence="5" id="KW-0812">Transmembrane</keyword>
<dbReference type="GO" id="GO:0052621">
    <property type="term" value="F:diguanylate cyclase activity"/>
    <property type="evidence" value="ECO:0007669"/>
    <property type="project" value="UniProtKB-EC"/>
</dbReference>
<dbReference type="GO" id="GO:0043709">
    <property type="term" value="P:cell adhesion involved in single-species biofilm formation"/>
    <property type="evidence" value="ECO:0007669"/>
    <property type="project" value="TreeGrafter"/>
</dbReference>
<dbReference type="RefSeq" id="WP_057008910.1">
    <property type="nucleotide sequence ID" value="NZ_JYLK01000010.1"/>
</dbReference>
<dbReference type="GO" id="GO:0005886">
    <property type="term" value="C:plasma membrane"/>
    <property type="evidence" value="ECO:0007669"/>
    <property type="project" value="UniProtKB-SubCell"/>
</dbReference>
<dbReference type="FunFam" id="3.30.70.270:FF:000001">
    <property type="entry name" value="Diguanylate cyclase domain protein"/>
    <property type="match status" value="1"/>
</dbReference>
<evidence type="ECO:0000259" key="6">
    <source>
        <dbReference type="PROSITE" id="PS50887"/>
    </source>
</evidence>
<dbReference type="AlphaFoldDB" id="A0A0R2ZFP7"/>
<evidence type="ECO:0000256" key="1">
    <source>
        <dbReference type="ARBA" id="ARBA00001946"/>
    </source>
</evidence>
<keyword evidence="5" id="KW-1133">Transmembrane helix</keyword>
<accession>A0A0R2ZFP7</accession>
<keyword evidence="10" id="KW-1185">Reference proteome</keyword>
<dbReference type="OrthoDB" id="9812260at2"/>
<comment type="cofactor">
    <cofactor evidence="1">
        <name>Mg(2+)</name>
        <dbReference type="ChEBI" id="CHEBI:18420"/>
    </cofactor>
</comment>
<dbReference type="SUPFAM" id="SSF55073">
    <property type="entry name" value="Nucleotide cyclase"/>
    <property type="match status" value="1"/>
</dbReference>
<dbReference type="Proteomes" id="UP000052019">
    <property type="component" value="Unassembled WGS sequence"/>
</dbReference>
<comment type="catalytic activity">
    <reaction evidence="4">
        <text>2 GTP = 3',3'-c-di-GMP + 2 diphosphate</text>
        <dbReference type="Rhea" id="RHEA:24898"/>
        <dbReference type="ChEBI" id="CHEBI:33019"/>
        <dbReference type="ChEBI" id="CHEBI:37565"/>
        <dbReference type="ChEBI" id="CHEBI:58805"/>
        <dbReference type="EC" id="2.7.7.65"/>
    </reaction>
</comment>
<name>A0A0R2ZFP7_9PSED</name>